<evidence type="ECO:0000256" key="2">
    <source>
        <dbReference type="ARBA" id="ARBA00022898"/>
    </source>
</evidence>
<organism evidence="4 5">
    <name type="scientific">Micromonospora craterilacus</name>
    <dbReference type="NCBI Taxonomy" id="1655439"/>
    <lineage>
        <taxon>Bacteria</taxon>
        <taxon>Bacillati</taxon>
        <taxon>Actinomycetota</taxon>
        <taxon>Actinomycetes</taxon>
        <taxon>Micromonosporales</taxon>
        <taxon>Micromonosporaceae</taxon>
        <taxon>Micromonospora</taxon>
    </lineage>
</organism>
<dbReference type="Pfam" id="PF00202">
    <property type="entry name" value="Aminotran_3"/>
    <property type="match status" value="1"/>
</dbReference>
<dbReference type="InterPro" id="IPR015422">
    <property type="entry name" value="PyrdxlP-dep_Trfase_small"/>
</dbReference>
<dbReference type="NCBIfam" id="NF005453">
    <property type="entry name" value="PRK07046.1"/>
    <property type="match status" value="1"/>
</dbReference>
<keyword evidence="5" id="KW-1185">Reference proteome</keyword>
<keyword evidence="2 3" id="KW-0663">Pyridoxal phosphate</keyword>
<protein>
    <submittedName>
        <fullName evidence="4">Aspartate aminotransferase family protein</fullName>
    </submittedName>
</protein>
<dbReference type="EMBL" id="POTY01000007">
    <property type="protein sequence ID" value="PZG23783.1"/>
    <property type="molecule type" value="Genomic_DNA"/>
</dbReference>
<dbReference type="GO" id="GO:0030170">
    <property type="term" value="F:pyridoxal phosphate binding"/>
    <property type="evidence" value="ECO:0007669"/>
    <property type="project" value="InterPro"/>
</dbReference>
<comment type="cofactor">
    <cofactor evidence="1">
        <name>pyridoxal 5'-phosphate</name>
        <dbReference type="ChEBI" id="CHEBI:597326"/>
    </cofactor>
</comment>
<accession>A0A2W2EN11</accession>
<dbReference type="GO" id="GO:0008483">
    <property type="term" value="F:transaminase activity"/>
    <property type="evidence" value="ECO:0007669"/>
    <property type="project" value="UniProtKB-KW"/>
</dbReference>
<dbReference type="InterPro" id="IPR015424">
    <property type="entry name" value="PyrdxlP-dep_Trfase"/>
</dbReference>
<reference evidence="4 5" key="1">
    <citation type="submission" date="2018-01" db="EMBL/GenBank/DDBJ databases">
        <title>Draft genome sequence of Jishengella sp. NA12.</title>
        <authorList>
            <person name="Sahin N."/>
            <person name="Ay H."/>
            <person name="Saygin H."/>
        </authorList>
    </citation>
    <scope>NUCLEOTIDE SEQUENCE [LARGE SCALE GENOMIC DNA]</scope>
    <source>
        <strain evidence="4 5">NA12</strain>
    </source>
</reference>
<dbReference type="AlphaFoldDB" id="A0A2W2EN11"/>
<gene>
    <name evidence="4" type="ORF">C1I95_02555</name>
</gene>
<dbReference type="InterPro" id="IPR015421">
    <property type="entry name" value="PyrdxlP-dep_Trfase_major"/>
</dbReference>
<dbReference type="Gene3D" id="3.90.1150.10">
    <property type="entry name" value="Aspartate Aminotransferase, domain 1"/>
    <property type="match status" value="1"/>
</dbReference>
<evidence type="ECO:0000256" key="3">
    <source>
        <dbReference type="RuleBase" id="RU003560"/>
    </source>
</evidence>
<keyword evidence="4" id="KW-0032">Aminotransferase</keyword>
<dbReference type="InterPro" id="IPR005814">
    <property type="entry name" value="Aminotrans_3"/>
</dbReference>
<evidence type="ECO:0000256" key="1">
    <source>
        <dbReference type="ARBA" id="ARBA00001933"/>
    </source>
</evidence>
<name>A0A2W2EN11_9ACTN</name>
<dbReference type="RefSeq" id="WP_111212119.1">
    <property type="nucleotide sequence ID" value="NZ_POTY01000007.1"/>
</dbReference>
<dbReference type="PANTHER" id="PTHR43713">
    <property type="entry name" value="GLUTAMATE-1-SEMIALDEHYDE 2,1-AMINOMUTASE"/>
    <property type="match status" value="1"/>
</dbReference>
<sequence>MSTDFEADSIDRSRLAGLLDRERAAFVDRHPRSAAAYAGAGHLFGKVPMTWMNKNAAGFPVYVDRARGARLTDIDGNDYLDFCLGDTGAMAGHSPAPVVAAVTRRLADLGGAATMLPTEEAATVGAELSRRFGLPAWSFTLTATDANRWAIRLLRAVTGRPRILVNSYCYHGSVDESLIVVGPDGRPRSREGNVGAPCDVTVTSRVAEFNDLDGLARELAHGDVAAVLMEPALTNIGIVLPEPGYLDGVRTLTRQHGTYLINDETHTFSAGPGGATAAWGLAPDVVTIGKAIGGGIPVGAYGLSADLAGALTGRTDLDLVDMGGVGGTLAGNPVSIAATRATLQEVLTDDAFAGMIDVATVFADGIGKVFEEYALPWSVSQLGARVEYRFAAPAPRTGTESARCADAGLEDYLHVYLINRGILMTPFHNMALMCPQTTVEDVARHHEVFADALGELLG</sequence>
<evidence type="ECO:0000313" key="5">
    <source>
        <dbReference type="Proteomes" id="UP000248924"/>
    </source>
</evidence>
<proteinExistence type="inferred from homology"/>
<dbReference type="PANTHER" id="PTHR43713:SF3">
    <property type="entry name" value="GLUTAMATE-1-SEMIALDEHYDE 2,1-AMINOMUTASE 1, CHLOROPLASTIC-RELATED"/>
    <property type="match status" value="1"/>
</dbReference>
<dbReference type="Gene3D" id="3.40.640.10">
    <property type="entry name" value="Type I PLP-dependent aspartate aminotransferase-like (Major domain)"/>
    <property type="match status" value="1"/>
</dbReference>
<dbReference type="Proteomes" id="UP000248924">
    <property type="component" value="Unassembled WGS sequence"/>
</dbReference>
<dbReference type="OrthoDB" id="9801052at2"/>
<comment type="similarity">
    <text evidence="3">Belongs to the class-III pyridoxal-phosphate-dependent aminotransferase family.</text>
</comment>
<keyword evidence="4" id="KW-0808">Transferase</keyword>
<dbReference type="SUPFAM" id="SSF53383">
    <property type="entry name" value="PLP-dependent transferases"/>
    <property type="match status" value="1"/>
</dbReference>
<comment type="caution">
    <text evidence="4">The sequence shown here is derived from an EMBL/GenBank/DDBJ whole genome shotgun (WGS) entry which is preliminary data.</text>
</comment>
<evidence type="ECO:0000313" key="4">
    <source>
        <dbReference type="EMBL" id="PZG23783.1"/>
    </source>
</evidence>